<dbReference type="GO" id="GO:0016020">
    <property type="term" value="C:membrane"/>
    <property type="evidence" value="ECO:0007669"/>
    <property type="project" value="UniProtKB-SubCell"/>
</dbReference>
<comment type="similarity">
    <text evidence="2">Belongs to the IFI6/IFI27 family.</text>
</comment>
<evidence type="ECO:0000313" key="8">
    <source>
        <dbReference type="Proteomes" id="UP000822688"/>
    </source>
</evidence>
<dbReference type="PANTHER" id="PTHR16932">
    <property type="entry name" value="INTERFERON ALPHA-INDUCIBLE PROTEIN 27"/>
    <property type="match status" value="1"/>
</dbReference>
<comment type="subcellular location">
    <subcellularLocation>
        <location evidence="1">Membrane</location>
        <topology evidence="1">Multi-pass membrane protein</topology>
    </subcellularLocation>
</comment>
<evidence type="ECO:0000256" key="5">
    <source>
        <dbReference type="ARBA" id="ARBA00023136"/>
    </source>
</evidence>
<dbReference type="InterPro" id="IPR038213">
    <property type="entry name" value="IFI6/IFI27-like_sf"/>
</dbReference>
<protein>
    <submittedName>
        <fullName evidence="7">Uncharacterized protein</fullName>
    </submittedName>
</protein>
<dbReference type="InterPro" id="IPR009311">
    <property type="entry name" value="IFI6/IFI27-like"/>
</dbReference>
<evidence type="ECO:0000313" key="7">
    <source>
        <dbReference type="EMBL" id="KAG0590620.1"/>
    </source>
</evidence>
<gene>
    <name evidence="7" type="ORF">KC19_1G114400</name>
</gene>
<accession>A0A8T0J3Y4</accession>
<dbReference type="Proteomes" id="UP000822688">
    <property type="component" value="Chromosome 1"/>
</dbReference>
<dbReference type="AlphaFoldDB" id="A0A8T0J3Y4"/>
<evidence type="ECO:0000256" key="2">
    <source>
        <dbReference type="ARBA" id="ARBA00007262"/>
    </source>
</evidence>
<proteinExistence type="inferred from homology"/>
<dbReference type="EMBL" id="CM026421">
    <property type="protein sequence ID" value="KAG0590620.1"/>
    <property type="molecule type" value="Genomic_DNA"/>
</dbReference>
<dbReference type="OrthoDB" id="440424at2759"/>
<keyword evidence="5" id="KW-0472">Membrane</keyword>
<dbReference type="Gene3D" id="6.10.110.10">
    <property type="match status" value="1"/>
</dbReference>
<dbReference type="PANTHER" id="PTHR16932:SF18">
    <property type="entry name" value="INTERFERON, ALPHA-INDUCIBLE PROTEIN 27-LIKE 2"/>
    <property type="match status" value="1"/>
</dbReference>
<comment type="caution">
    <text evidence="7">The sequence shown here is derived from an EMBL/GenBank/DDBJ whole genome shotgun (WGS) entry which is preliminary data.</text>
</comment>
<evidence type="ECO:0000256" key="3">
    <source>
        <dbReference type="ARBA" id="ARBA00022692"/>
    </source>
</evidence>
<feature type="region of interest" description="Disordered" evidence="6">
    <location>
        <begin position="130"/>
        <end position="169"/>
    </location>
</feature>
<dbReference type="Pfam" id="PF06140">
    <property type="entry name" value="Ifi-6-16"/>
    <property type="match status" value="1"/>
</dbReference>
<organism evidence="7 8">
    <name type="scientific">Ceratodon purpureus</name>
    <name type="common">Fire moss</name>
    <name type="synonym">Dicranum purpureum</name>
    <dbReference type="NCBI Taxonomy" id="3225"/>
    <lineage>
        <taxon>Eukaryota</taxon>
        <taxon>Viridiplantae</taxon>
        <taxon>Streptophyta</taxon>
        <taxon>Embryophyta</taxon>
        <taxon>Bryophyta</taxon>
        <taxon>Bryophytina</taxon>
        <taxon>Bryopsida</taxon>
        <taxon>Dicranidae</taxon>
        <taxon>Pseudoditrichales</taxon>
        <taxon>Ditrichaceae</taxon>
        <taxon>Ceratodon</taxon>
    </lineage>
</organism>
<reference evidence="7" key="1">
    <citation type="submission" date="2020-06" db="EMBL/GenBank/DDBJ databases">
        <title>WGS assembly of Ceratodon purpureus strain R40.</title>
        <authorList>
            <person name="Carey S.B."/>
            <person name="Jenkins J."/>
            <person name="Shu S."/>
            <person name="Lovell J.T."/>
            <person name="Sreedasyam A."/>
            <person name="Maumus F."/>
            <person name="Tiley G.P."/>
            <person name="Fernandez-Pozo N."/>
            <person name="Barry K."/>
            <person name="Chen C."/>
            <person name="Wang M."/>
            <person name="Lipzen A."/>
            <person name="Daum C."/>
            <person name="Saski C.A."/>
            <person name="Payton A.C."/>
            <person name="Mcbreen J.C."/>
            <person name="Conrad R.E."/>
            <person name="Kollar L.M."/>
            <person name="Olsson S."/>
            <person name="Huttunen S."/>
            <person name="Landis J.B."/>
            <person name="Wickett N.J."/>
            <person name="Johnson M.G."/>
            <person name="Rensing S.A."/>
            <person name="Grimwood J."/>
            <person name="Schmutz J."/>
            <person name="Mcdaniel S.F."/>
        </authorList>
    </citation>
    <scope>NUCLEOTIDE SEQUENCE</scope>
    <source>
        <strain evidence="7">R40</strain>
    </source>
</reference>
<evidence type="ECO:0000256" key="1">
    <source>
        <dbReference type="ARBA" id="ARBA00004141"/>
    </source>
</evidence>
<evidence type="ECO:0000256" key="4">
    <source>
        <dbReference type="ARBA" id="ARBA00022989"/>
    </source>
</evidence>
<name>A0A8T0J3Y4_CERPU</name>
<keyword evidence="3" id="KW-0812">Transmembrane</keyword>
<feature type="compositionally biased region" description="Acidic residues" evidence="6">
    <location>
        <begin position="154"/>
        <end position="169"/>
    </location>
</feature>
<keyword evidence="4" id="KW-1133">Transmembrane helix</keyword>
<sequence>MAPFRGSLGRSVANRFESAAKRASDGIANLKAAAGGAAGGALVGGAIAASEGLVLNGIGFTTVGPAAGSYAAAWMSSIALGNGVGVATGSVYAGLQSAGMSGAAILGGPLVIACSVAGAGACYYYTRDRGGDAPTKGGGDPPATDDSTIKESEELSSEEDATEGDQQID</sequence>
<keyword evidence="8" id="KW-1185">Reference proteome</keyword>
<evidence type="ECO:0000256" key="6">
    <source>
        <dbReference type="SAM" id="MobiDB-lite"/>
    </source>
</evidence>